<dbReference type="Proteomes" id="UP001381693">
    <property type="component" value="Unassembled WGS sequence"/>
</dbReference>
<evidence type="ECO:0000313" key="4">
    <source>
        <dbReference type="Proteomes" id="UP001381693"/>
    </source>
</evidence>
<keyword evidence="2" id="KW-0472">Membrane</keyword>
<evidence type="ECO:0000256" key="1">
    <source>
        <dbReference type="SAM" id="MobiDB-lite"/>
    </source>
</evidence>
<accession>A0AAN8WYV8</accession>
<feature type="transmembrane region" description="Helical" evidence="2">
    <location>
        <begin position="82"/>
        <end position="106"/>
    </location>
</feature>
<gene>
    <name evidence="3" type="ORF">SK128_001661</name>
</gene>
<dbReference type="AlphaFoldDB" id="A0AAN8WYV8"/>
<name>A0AAN8WYV8_HALRR</name>
<proteinExistence type="predicted"/>
<comment type="caution">
    <text evidence="3">The sequence shown here is derived from an EMBL/GenBank/DDBJ whole genome shotgun (WGS) entry which is preliminary data.</text>
</comment>
<evidence type="ECO:0000256" key="2">
    <source>
        <dbReference type="SAM" id="Phobius"/>
    </source>
</evidence>
<keyword evidence="4" id="KW-1185">Reference proteome</keyword>
<dbReference type="EMBL" id="JAXCGZ010017096">
    <property type="protein sequence ID" value="KAK7068870.1"/>
    <property type="molecule type" value="Genomic_DNA"/>
</dbReference>
<organism evidence="3 4">
    <name type="scientific">Halocaridina rubra</name>
    <name type="common">Hawaiian red shrimp</name>
    <dbReference type="NCBI Taxonomy" id="373956"/>
    <lineage>
        <taxon>Eukaryota</taxon>
        <taxon>Metazoa</taxon>
        <taxon>Ecdysozoa</taxon>
        <taxon>Arthropoda</taxon>
        <taxon>Crustacea</taxon>
        <taxon>Multicrustacea</taxon>
        <taxon>Malacostraca</taxon>
        <taxon>Eumalacostraca</taxon>
        <taxon>Eucarida</taxon>
        <taxon>Decapoda</taxon>
        <taxon>Pleocyemata</taxon>
        <taxon>Caridea</taxon>
        <taxon>Atyoidea</taxon>
        <taxon>Atyidae</taxon>
        <taxon>Halocaridina</taxon>
    </lineage>
</organism>
<sequence length="144" mass="15361">MGASPSDPVALVGLEGTVGSDFSVGDPRTHNEVRPGVVPTMTTDEERAEWWEDWVANASEENATIVGGNWTGDSSDDDYGDISIQFLASALTAVILGVMILATIVVNKKEWKKPRVKENRPSLLPPPAITFPGTASSVPMVIPD</sequence>
<protein>
    <submittedName>
        <fullName evidence="3">Uncharacterized protein</fullName>
    </submittedName>
</protein>
<keyword evidence="2" id="KW-1133">Transmembrane helix</keyword>
<evidence type="ECO:0000313" key="3">
    <source>
        <dbReference type="EMBL" id="KAK7068870.1"/>
    </source>
</evidence>
<keyword evidence="2" id="KW-0812">Transmembrane</keyword>
<reference evidence="3 4" key="1">
    <citation type="submission" date="2023-11" db="EMBL/GenBank/DDBJ databases">
        <title>Halocaridina rubra genome assembly.</title>
        <authorList>
            <person name="Smith C."/>
        </authorList>
    </citation>
    <scope>NUCLEOTIDE SEQUENCE [LARGE SCALE GENOMIC DNA]</scope>
    <source>
        <strain evidence="3">EP-1</strain>
        <tissue evidence="3">Whole</tissue>
    </source>
</reference>
<feature type="region of interest" description="Disordered" evidence="1">
    <location>
        <begin position="22"/>
        <end position="43"/>
    </location>
</feature>